<feature type="non-terminal residue" evidence="16">
    <location>
        <position position="1"/>
    </location>
</feature>
<evidence type="ECO:0000313" key="16">
    <source>
        <dbReference type="EMBL" id="CAD7229931.1"/>
    </source>
</evidence>
<dbReference type="PANTHER" id="PTHR45703:SF8">
    <property type="entry name" value="DYNEINS HEAVY CHAIN"/>
    <property type="match status" value="1"/>
</dbReference>
<evidence type="ECO:0000256" key="5">
    <source>
        <dbReference type="ARBA" id="ARBA00022737"/>
    </source>
</evidence>
<keyword evidence="5" id="KW-0677">Repeat</keyword>
<dbReference type="EMBL" id="OB662362">
    <property type="protein sequence ID" value="CAD7229931.1"/>
    <property type="molecule type" value="Genomic_DNA"/>
</dbReference>
<evidence type="ECO:0000256" key="14">
    <source>
        <dbReference type="SAM" id="Coils"/>
    </source>
</evidence>
<evidence type="ECO:0000256" key="15">
    <source>
        <dbReference type="SAM" id="MobiDB-lite"/>
    </source>
</evidence>
<keyword evidence="6" id="KW-0547">Nucleotide-binding</keyword>
<evidence type="ECO:0000256" key="2">
    <source>
        <dbReference type="ARBA" id="ARBA00008887"/>
    </source>
</evidence>
<dbReference type="InterPro" id="IPR042219">
    <property type="entry name" value="AAA_lid_11_sf"/>
</dbReference>
<dbReference type="Gene3D" id="3.10.490.20">
    <property type="match status" value="1"/>
</dbReference>
<keyword evidence="4" id="KW-0493">Microtubule</keyword>
<evidence type="ECO:0000256" key="11">
    <source>
        <dbReference type="ARBA" id="ARBA00023175"/>
    </source>
</evidence>
<dbReference type="FunFam" id="1.10.8.1220:FF:000001">
    <property type="entry name" value="Dynein axonemal heavy chain 5"/>
    <property type="match status" value="1"/>
</dbReference>
<dbReference type="Pfam" id="PF12777">
    <property type="entry name" value="MT"/>
    <property type="match status" value="2"/>
</dbReference>
<keyword evidence="9 14" id="KW-0175">Coiled coil</keyword>
<dbReference type="GO" id="GO:0005524">
    <property type="term" value="F:ATP binding"/>
    <property type="evidence" value="ECO:0007669"/>
    <property type="project" value="UniProtKB-KW"/>
</dbReference>
<comment type="subcellular location">
    <subcellularLocation>
        <location evidence="1">Cytoplasm</location>
        <location evidence="1">Cytoskeleton</location>
        <location evidence="1">Cilium axoneme</location>
    </subcellularLocation>
</comment>
<dbReference type="Gene3D" id="1.10.8.1220">
    <property type="match status" value="1"/>
</dbReference>
<keyword evidence="10" id="KW-0969">Cilium</keyword>
<evidence type="ECO:0000256" key="3">
    <source>
        <dbReference type="ARBA" id="ARBA00022490"/>
    </source>
</evidence>
<keyword evidence="3" id="KW-0963">Cytoplasm</keyword>
<sequence>VTAEEEQQKVNAIKAEVEAQHAECKEDLAEAEPLLEQAERALDTLNKSNLTELKSFGSPPETVVSVCAAVLVLLSNPTQTERDRGITEPKIPKDRSWKAAKNRMGRVDQFLSDLKNYDKDNIHPNIIKAAKPYLQNENFNPSYVASKSTAAAGLCEWVINIAAYYVVFCKVKPKRDALEEAQKKLDAATRKKDEVDAKVAILKWEVGTKTCIMIDAFEHREHGSTERHGGGYNSTQPHDERYNQAPGSTGPPKLEAVLARKTAEFDQATAEKLRCEREFAQTRMKMDLANRLVNGLGSEKERWGASVTSLKEQERTLPGDVLLIAAFVSYAGCFSKQYRSDLMDKKWVPFLLKLQVPIPTTPNLDPLSLLIDDARVAQWNNEGLPSDQMSTENATILTYSERWPLMIDPQLQGIKWVKSRYPDGHLQILRLGQKGFLDILEAAVAQGRPILIENIGETIDPALDSLLGRNTIKKGKAIKLGEKEIEYHPEFRLILHTKLASPHYKPELQAQTTLINFTVTRDGLEDQLLARVVTAERPDLERQRATLTKQQNDYKIMLKQLEDDLLARLTAAGQNILEDEVVVHNLESTKKMSEEIACKVVEAQDTSMKIDMAREVYRTAATRASLLYFILNDLNKINPIYQFSLKAFSAVFEKAIERAEPSPDVKERVENLLDCITYSVFMYTSRGLFEKDKLIFMTQMVFQTFVFLMMILITSGQLTTAELDLLLRFPSQNCASPLEFLSDANWGAVKMLASLDDFRNLDRDIEGSAKRWKKFVESEAPEKEKLPQEWKTKSSIQKLCIMRALRPDRMTYALTHFVEDKLGSRFVEGGSMEFSASFEEAGPSSPIFFILSPGVNPLVDVENLGLHLGFTHDNGRFHVVSLGQGQEPVAEEALEIASKQGHWLMLQNIHLVRNWLPRLEKKLERFGERSHPDYRVFLSAEPAPNPESHIIPQGILETSIKITNEPPTGMHANLHKALSNFNQDVLDKCTKETEFKSILFSLCYFHAAVSERKKFGSQGWNRPYPFNTGDLIICADVLYNYLESNNKVPWEDLRYLFGEIMYGGHITDDWDRRLCRTYLEEYMHPELLDGDLMFAPHFAAPPNMDYPGYHTYIDENLPGETPHLYGLHPNAEIGFLTSTSEKVFKIVFEMQPRDTGGKGMVVITREEKVKAVLDEILEKLYDEFNMTELVGKVEEKTPYVVVALQECQRMNTLTKEIRRSLKELDLGLKGELTITGDMETLANSLFLDQVPQTWTRLAYPSLHNLGSWYTDLLQRIRELESWGSDFILPGSVWLGGLFNPQSFLTAIMQTAARRNEWPLDKMTLHCEVTKKQREDFPAPPREGAFIHGLFMEGARWDLATGFISDARLKELFPMVPVVYLKAIPKEKQDTRNIYECPVYKTRQRGPTYVWTLNLKTKEKPNKWIMAAESSVEEESDWTTTTNTTNLQCHLAGRWVNPLNGTVIDIKDRITNCSTSFKCCGWSSATQGAWIGWKGCLNQVENNLPGFPTISFPPGVLDVCMDLCGGIGSPGNPNEKLCACKGNLCNSPGHKIQPLSWWAITVLALVSTLAVNN</sequence>
<keyword evidence="7" id="KW-0067">ATP-binding</keyword>
<evidence type="ECO:0000256" key="1">
    <source>
        <dbReference type="ARBA" id="ARBA00004430"/>
    </source>
</evidence>
<evidence type="ECO:0000256" key="9">
    <source>
        <dbReference type="ARBA" id="ARBA00023054"/>
    </source>
</evidence>
<dbReference type="FunFam" id="3.40.50.300:FF:000049">
    <property type="entry name" value="Dynein, axonemal, heavy chain 5"/>
    <property type="match status" value="1"/>
</dbReference>
<dbReference type="Gene3D" id="3.40.50.300">
    <property type="entry name" value="P-loop containing nucleotide triphosphate hydrolases"/>
    <property type="match status" value="2"/>
</dbReference>
<dbReference type="Gene3D" id="1.20.1270.280">
    <property type="match status" value="1"/>
</dbReference>
<dbReference type="Gene3D" id="1.20.920.60">
    <property type="match status" value="1"/>
</dbReference>
<keyword evidence="11" id="KW-0505">Motor protein</keyword>
<dbReference type="Pfam" id="PF18198">
    <property type="entry name" value="AAA_lid_11"/>
    <property type="match status" value="1"/>
</dbReference>
<dbReference type="InterPro" id="IPR027417">
    <property type="entry name" value="P-loop_NTPase"/>
</dbReference>
<name>A0A7R8ZN32_9CRUS</name>
<accession>A0A7R8ZN32</accession>
<dbReference type="GO" id="GO:0008569">
    <property type="term" value="F:minus-end-directed microtubule motor activity"/>
    <property type="evidence" value="ECO:0007669"/>
    <property type="project" value="InterPro"/>
</dbReference>
<dbReference type="OrthoDB" id="6373430at2759"/>
<dbReference type="PANTHER" id="PTHR45703">
    <property type="entry name" value="DYNEIN HEAVY CHAIN"/>
    <property type="match status" value="1"/>
</dbReference>
<feature type="coiled-coil region" evidence="14">
    <location>
        <begin position="3"/>
        <end position="48"/>
    </location>
</feature>
<dbReference type="InterPro" id="IPR004273">
    <property type="entry name" value="Dynein_heavy_D6_P-loop"/>
</dbReference>
<dbReference type="GO" id="GO:0005874">
    <property type="term" value="C:microtubule"/>
    <property type="evidence" value="ECO:0007669"/>
    <property type="project" value="UniProtKB-KW"/>
</dbReference>
<keyword evidence="12" id="KW-0206">Cytoskeleton</keyword>
<dbReference type="FunFam" id="3.40.50.300:FF:000411">
    <property type="entry name" value="dynein heavy chain 17, axonemal"/>
    <property type="match status" value="1"/>
</dbReference>
<dbReference type="FunFam" id="1.20.1270.280:FF:000003">
    <property type="entry name" value="Dynein axonemal heavy chain 17"/>
    <property type="match status" value="1"/>
</dbReference>
<dbReference type="InterPro" id="IPR043160">
    <property type="entry name" value="Dynein_C_barrel"/>
</dbReference>
<dbReference type="FunFam" id="1.10.8.720:FF:000002">
    <property type="entry name" value="Dynein heavy chain 9, axonemal"/>
    <property type="match status" value="1"/>
</dbReference>
<evidence type="ECO:0000256" key="6">
    <source>
        <dbReference type="ARBA" id="ARBA00022741"/>
    </source>
</evidence>
<feature type="region of interest" description="Disordered" evidence="15">
    <location>
        <begin position="222"/>
        <end position="249"/>
    </location>
</feature>
<evidence type="ECO:0000256" key="13">
    <source>
        <dbReference type="ARBA" id="ARBA00023273"/>
    </source>
</evidence>
<evidence type="ECO:0000256" key="12">
    <source>
        <dbReference type="ARBA" id="ARBA00023212"/>
    </source>
</evidence>
<protein>
    <submittedName>
        <fullName evidence="16">Uncharacterized protein</fullName>
    </submittedName>
</protein>
<dbReference type="InterPro" id="IPR024743">
    <property type="entry name" value="Dynein_HC_stalk"/>
</dbReference>
<dbReference type="Pfam" id="PF03028">
    <property type="entry name" value="Dynein_heavy"/>
    <property type="match status" value="1"/>
</dbReference>
<dbReference type="InterPro" id="IPR041658">
    <property type="entry name" value="AAA_lid_11"/>
</dbReference>
<dbReference type="Pfam" id="PF18199">
    <property type="entry name" value="Dynein_C"/>
    <property type="match status" value="1"/>
</dbReference>
<comment type="similarity">
    <text evidence="2">Belongs to the dynein heavy chain family.</text>
</comment>
<evidence type="ECO:0000256" key="4">
    <source>
        <dbReference type="ARBA" id="ARBA00022701"/>
    </source>
</evidence>
<reference evidence="16" key="1">
    <citation type="submission" date="2020-11" db="EMBL/GenBank/DDBJ databases">
        <authorList>
            <person name="Tran Van P."/>
        </authorList>
    </citation>
    <scope>NUCLEOTIDE SEQUENCE</scope>
</reference>
<proteinExistence type="inferred from homology"/>
<dbReference type="Gene3D" id="1.20.920.20">
    <property type="match status" value="1"/>
</dbReference>
<dbReference type="GO" id="GO:0031514">
    <property type="term" value="C:motile cilium"/>
    <property type="evidence" value="ECO:0007669"/>
    <property type="project" value="UniProtKB-ARBA"/>
</dbReference>
<dbReference type="GO" id="GO:0051959">
    <property type="term" value="F:dynein light intermediate chain binding"/>
    <property type="evidence" value="ECO:0007669"/>
    <property type="project" value="InterPro"/>
</dbReference>
<evidence type="ECO:0000256" key="10">
    <source>
        <dbReference type="ARBA" id="ARBA00023069"/>
    </source>
</evidence>
<dbReference type="FunFam" id="3.10.490.20:FF:000002">
    <property type="entry name" value="Dynein axonemal heavy chain 17"/>
    <property type="match status" value="1"/>
</dbReference>
<feature type="non-terminal residue" evidence="16">
    <location>
        <position position="1572"/>
    </location>
</feature>
<evidence type="ECO:0000256" key="7">
    <source>
        <dbReference type="ARBA" id="ARBA00022840"/>
    </source>
</evidence>
<keyword evidence="13" id="KW-0966">Cell projection</keyword>
<dbReference type="GO" id="GO:0005930">
    <property type="term" value="C:axoneme"/>
    <property type="evidence" value="ECO:0007669"/>
    <property type="project" value="UniProtKB-SubCell"/>
</dbReference>
<dbReference type="InterPro" id="IPR035706">
    <property type="entry name" value="AAA_9"/>
</dbReference>
<keyword evidence="8" id="KW-0243">Dynein</keyword>
<dbReference type="GO" id="GO:0045505">
    <property type="term" value="F:dynein intermediate chain binding"/>
    <property type="evidence" value="ECO:0007669"/>
    <property type="project" value="InterPro"/>
</dbReference>
<dbReference type="InterPro" id="IPR041228">
    <property type="entry name" value="Dynein_C"/>
</dbReference>
<dbReference type="InterPro" id="IPR026983">
    <property type="entry name" value="DHC"/>
</dbReference>
<dbReference type="GO" id="GO:0007018">
    <property type="term" value="P:microtubule-based movement"/>
    <property type="evidence" value="ECO:0007669"/>
    <property type="project" value="InterPro"/>
</dbReference>
<dbReference type="Gene3D" id="1.10.8.720">
    <property type="entry name" value="Region D6 of dynein motor"/>
    <property type="match status" value="1"/>
</dbReference>
<evidence type="ECO:0000256" key="8">
    <source>
        <dbReference type="ARBA" id="ARBA00023017"/>
    </source>
</evidence>
<dbReference type="Gene3D" id="6.10.140.1060">
    <property type="match status" value="1"/>
</dbReference>
<feature type="coiled-coil region" evidence="14">
    <location>
        <begin position="171"/>
        <end position="198"/>
    </location>
</feature>
<dbReference type="GO" id="GO:0030286">
    <property type="term" value="C:dynein complex"/>
    <property type="evidence" value="ECO:0007669"/>
    <property type="project" value="UniProtKB-KW"/>
</dbReference>
<organism evidence="16">
    <name type="scientific">Cyprideis torosa</name>
    <dbReference type="NCBI Taxonomy" id="163714"/>
    <lineage>
        <taxon>Eukaryota</taxon>
        <taxon>Metazoa</taxon>
        <taxon>Ecdysozoa</taxon>
        <taxon>Arthropoda</taxon>
        <taxon>Crustacea</taxon>
        <taxon>Oligostraca</taxon>
        <taxon>Ostracoda</taxon>
        <taxon>Podocopa</taxon>
        <taxon>Podocopida</taxon>
        <taxon>Cytherocopina</taxon>
        <taxon>Cytheroidea</taxon>
        <taxon>Cytherideidae</taxon>
        <taxon>Cyprideis</taxon>
    </lineage>
</organism>
<gene>
    <name evidence="16" type="ORF">CTOB1V02_LOCUS7796</name>
</gene>
<dbReference type="Pfam" id="PF12781">
    <property type="entry name" value="AAA_9"/>
    <property type="match status" value="1"/>
</dbReference>